<keyword evidence="4" id="KW-1185">Reference proteome</keyword>
<evidence type="ECO:0000259" key="2">
    <source>
        <dbReference type="PROSITE" id="PS50105"/>
    </source>
</evidence>
<dbReference type="PROSITE" id="PS50105">
    <property type="entry name" value="SAM_DOMAIN"/>
    <property type="match status" value="1"/>
</dbReference>
<dbReference type="InterPro" id="IPR001660">
    <property type="entry name" value="SAM"/>
</dbReference>
<dbReference type="Ensembl" id="ENSCUST00005006073.1">
    <property type="protein sequence ID" value="ENSCUSP00005005845.1"/>
    <property type="gene ID" value="ENSCUSG00005003699.1"/>
</dbReference>
<reference evidence="3" key="3">
    <citation type="submission" date="2025-09" db="UniProtKB">
        <authorList>
            <consortium name="Ensembl"/>
        </authorList>
    </citation>
    <scope>IDENTIFICATION</scope>
</reference>
<dbReference type="Pfam" id="PF07647">
    <property type="entry name" value="SAM_2"/>
    <property type="match status" value="1"/>
</dbReference>
<accession>A0A8C3TXS8</accession>
<protein>
    <recommendedName>
        <fullName evidence="2">SAM domain-containing protein</fullName>
    </recommendedName>
</protein>
<evidence type="ECO:0000313" key="3">
    <source>
        <dbReference type="Ensembl" id="ENSCUSP00005005845.1"/>
    </source>
</evidence>
<name>A0A8C3TXS8_CATUS</name>
<evidence type="ECO:0000313" key="4">
    <source>
        <dbReference type="Proteomes" id="UP000694563"/>
    </source>
</evidence>
<dbReference type="SUPFAM" id="SSF47769">
    <property type="entry name" value="SAM/Pointed domain"/>
    <property type="match status" value="1"/>
</dbReference>
<reference evidence="3" key="2">
    <citation type="submission" date="2025-08" db="UniProtKB">
        <authorList>
            <consortium name="Ensembl"/>
        </authorList>
    </citation>
    <scope>IDENTIFICATION</scope>
</reference>
<evidence type="ECO:0000256" key="1">
    <source>
        <dbReference type="SAM" id="MobiDB-lite"/>
    </source>
</evidence>
<proteinExistence type="predicted"/>
<dbReference type="PANTHER" id="PTHR20843:SF0">
    <property type="entry name" value="PROTEIN AVEUGLE"/>
    <property type="match status" value="1"/>
</dbReference>
<dbReference type="GO" id="GO:0009898">
    <property type="term" value="C:cytoplasmic side of plasma membrane"/>
    <property type="evidence" value="ECO:0007669"/>
    <property type="project" value="TreeGrafter"/>
</dbReference>
<dbReference type="InterPro" id="IPR013761">
    <property type="entry name" value="SAM/pointed_sf"/>
</dbReference>
<dbReference type="SMART" id="SM00454">
    <property type="entry name" value="SAM"/>
    <property type="match status" value="1"/>
</dbReference>
<sequence length="148" mass="15738">PGGAVKDLGHPQMEDGRAHGDPTGEGWGIPIRGTAGMENGRPAQAGIWGRAASAQGWDSGLCPPWGCPSPPAQAARLWSGSQVGSWLAEHGGAAELAREHALTGRALLRLNEGSLRRMGVTPRSRRRELLRELLRLRLLTAAGEHCCR</sequence>
<reference evidence="3" key="1">
    <citation type="submission" date="2020-10" db="EMBL/GenBank/DDBJ databases">
        <title>Catharus ustulatus (Swainson's thrush) genome, bCatUst1, primary haplotype v2.</title>
        <authorList>
            <person name="Delmore K."/>
            <person name="Vafadar M."/>
            <person name="Formenti G."/>
            <person name="Chow W."/>
            <person name="Pelan S."/>
            <person name="Howe K."/>
            <person name="Rhie A."/>
            <person name="Mountcastle J."/>
            <person name="Haase B."/>
            <person name="Fedrigo O."/>
            <person name="Jarvis E.D."/>
        </authorList>
    </citation>
    <scope>NUCLEOTIDE SEQUENCE [LARGE SCALE GENOMIC DNA]</scope>
</reference>
<dbReference type="PANTHER" id="PTHR20843">
    <property type="entry name" value="STERILE ALPHA MOTIF DOMAIN CONTAINING PROTEIN 10"/>
    <property type="match status" value="1"/>
</dbReference>
<dbReference type="AlphaFoldDB" id="A0A8C3TXS8"/>
<dbReference type="InterPro" id="IPR052268">
    <property type="entry name" value="SAM_domain-containing_protein"/>
</dbReference>
<dbReference type="Gene3D" id="1.10.150.50">
    <property type="entry name" value="Transcription Factor, Ets-1"/>
    <property type="match status" value="1"/>
</dbReference>
<organism evidence="3 4">
    <name type="scientific">Catharus ustulatus</name>
    <name type="common">Russet-backed thrush</name>
    <name type="synonym">Hylocichla ustulatus</name>
    <dbReference type="NCBI Taxonomy" id="91951"/>
    <lineage>
        <taxon>Eukaryota</taxon>
        <taxon>Metazoa</taxon>
        <taxon>Chordata</taxon>
        <taxon>Craniata</taxon>
        <taxon>Vertebrata</taxon>
        <taxon>Euteleostomi</taxon>
        <taxon>Archelosauria</taxon>
        <taxon>Archosauria</taxon>
        <taxon>Dinosauria</taxon>
        <taxon>Saurischia</taxon>
        <taxon>Theropoda</taxon>
        <taxon>Coelurosauria</taxon>
        <taxon>Aves</taxon>
        <taxon>Neognathae</taxon>
        <taxon>Neoaves</taxon>
        <taxon>Telluraves</taxon>
        <taxon>Australaves</taxon>
        <taxon>Passeriformes</taxon>
        <taxon>Turdidae</taxon>
        <taxon>Catharus</taxon>
    </lineage>
</organism>
<feature type="compositionally biased region" description="Basic and acidic residues" evidence="1">
    <location>
        <begin position="7"/>
        <end position="22"/>
    </location>
</feature>
<dbReference type="Proteomes" id="UP000694563">
    <property type="component" value="Chromosome 3"/>
</dbReference>
<feature type="region of interest" description="Disordered" evidence="1">
    <location>
        <begin position="1"/>
        <end position="42"/>
    </location>
</feature>
<feature type="domain" description="SAM" evidence="2">
    <location>
        <begin position="78"/>
        <end position="139"/>
    </location>
</feature>
<dbReference type="GO" id="GO:0007169">
    <property type="term" value="P:cell surface receptor protein tyrosine kinase signaling pathway"/>
    <property type="evidence" value="ECO:0007669"/>
    <property type="project" value="TreeGrafter"/>
</dbReference>